<dbReference type="EMBL" id="JAAIYP010000027">
    <property type="protein sequence ID" value="NFV79384.1"/>
    <property type="molecule type" value="Genomic_DNA"/>
</dbReference>
<sequence>MHGETALAADRRRQLRRKRSMAKWGMVGAMGVLALTGYLKRTRQARTLHAVAGVALLGLSYWHHTLYVNDPRPKD</sequence>
<evidence type="ECO:0000313" key="3">
    <source>
        <dbReference type="Proteomes" id="UP000480684"/>
    </source>
</evidence>
<evidence type="ECO:0000256" key="1">
    <source>
        <dbReference type="SAM" id="Phobius"/>
    </source>
</evidence>
<dbReference type="RefSeq" id="WP_163675665.1">
    <property type="nucleotide sequence ID" value="NZ_JAAIYP010000027.1"/>
</dbReference>
<feature type="transmembrane region" description="Helical" evidence="1">
    <location>
        <begin position="21"/>
        <end position="39"/>
    </location>
</feature>
<keyword evidence="1" id="KW-0472">Membrane</keyword>
<gene>
    <name evidence="2" type="ORF">G4223_04580</name>
</gene>
<dbReference type="Proteomes" id="UP000480684">
    <property type="component" value="Unassembled WGS sequence"/>
</dbReference>
<organism evidence="2 3">
    <name type="scientific">Magnetospirillum aberrantis SpK</name>
    <dbReference type="NCBI Taxonomy" id="908842"/>
    <lineage>
        <taxon>Bacteria</taxon>
        <taxon>Pseudomonadati</taxon>
        <taxon>Pseudomonadota</taxon>
        <taxon>Alphaproteobacteria</taxon>
        <taxon>Rhodospirillales</taxon>
        <taxon>Rhodospirillaceae</taxon>
        <taxon>Magnetospirillum</taxon>
    </lineage>
</organism>
<accession>A0A7C9QSH0</accession>
<evidence type="ECO:0000313" key="2">
    <source>
        <dbReference type="EMBL" id="NFV79384.1"/>
    </source>
</evidence>
<dbReference type="AlphaFoldDB" id="A0A7C9QSH0"/>
<protein>
    <recommendedName>
        <fullName evidence="4">DUF1294 domain-containing protein</fullName>
    </recommendedName>
</protein>
<evidence type="ECO:0008006" key="4">
    <source>
        <dbReference type="Google" id="ProtNLM"/>
    </source>
</evidence>
<keyword evidence="1" id="KW-1133">Transmembrane helix</keyword>
<proteinExistence type="predicted"/>
<reference evidence="2 3" key="1">
    <citation type="submission" date="2020-02" db="EMBL/GenBank/DDBJ databases">
        <authorList>
            <person name="Dziuba M."/>
            <person name="Kuznetsov B."/>
            <person name="Mardanov A."/>
            <person name="Ravin N."/>
            <person name="Grouzdev D."/>
        </authorList>
    </citation>
    <scope>NUCLEOTIDE SEQUENCE [LARGE SCALE GENOMIC DNA]</scope>
    <source>
        <strain evidence="2 3">SpK</strain>
    </source>
</reference>
<comment type="caution">
    <text evidence="2">The sequence shown here is derived from an EMBL/GenBank/DDBJ whole genome shotgun (WGS) entry which is preliminary data.</text>
</comment>
<keyword evidence="1" id="KW-0812">Transmembrane</keyword>
<keyword evidence="3" id="KW-1185">Reference proteome</keyword>
<name>A0A7C9QSH0_9PROT</name>
<feature type="transmembrane region" description="Helical" evidence="1">
    <location>
        <begin position="45"/>
        <end position="62"/>
    </location>
</feature>